<evidence type="ECO:0000313" key="3">
    <source>
        <dbReference type="Proteomes" id="UP000267821"/>
    </source>
</evidence>
<proteinExistence type="predicted"/>
<dbReference type="InParanoid" id="A0A3N4LB80"/>
<dbReference type="EMBL" id="ML121576">
    <property type="protein sequence ID" value="RPB20144.1"/>
    <property type="molecule type" value="Genomic_DNA"/>
</dbReference>
<keyword evidence="3" id="KW-1185">Reference proteome</keyword>
<feature type="compositionally biased region" description="Pro residues" evidence="1">
    <location>
        <begin position="72"/>
        <end position="82"/>
    </location>
</feature>
<protein>
    <submittedName>
        <fullName evidence="2">Uncharacterized protein</fullName>
    </submittedName>
</protein>
<dbReference type="AlphaFoldDB" id="A0A3N4LB80"/>
<feature type="region of interest" description="Disordered" evidence="1">
    <location>
        <begin position="150"/>
        <end position="170"/>
    </location>
</feature>
<evidence type="ECO:0000256" key="1">
    <source>
        <dbReference type="SAM" id="MobiDB-lite"/>
    </source>
</evidence>
<dbReference type="Proteomes" id="UP000267821">
    <property type="component" value="Unassembled WGS sequence"/>
</dbReference>
<evidence type="ECO:0000313" key="2">
    <source>
        <dbReference type="EMBL" id="RPB20144.1"/>
    </source>
</evidence>
<feature type="compositionally biased region" description="Acidic residues" evidence="1">
    <location>
        <begin position="44"/>
        <end position="64"/>
    </location>
</feature>
<organism evidence="2 3">
    <name type="scientific">Terfezia boudieri ATCC MYA-4762</name>
    <dbReference type="NCBI Taxonomy" id="1051890"/>
    <lineage>
        <taxon>Eukaryota</taxon>
        <taxon>Fungi</taxon>
        <taxon>Dikarya</taxon>
        <taxon>Ascomycota</taxon>
        <taxon>Pezizomycotina</taxon>
        <taxon>Pezizomycetes</taxon>
        <taxon>Pezizales</taxon>
        <taxon>Pezizaceae</taxon>
        <taxon>Terfezia</taxon>
    </lineage>
</organism>
<reference evidence="2 3" key="1">
    <citation type="journal article" date="2018" name="Nat. Ecol. Evol.">
        <title>Pezizomycetes genomes reveal the molecular basis of ectomycorrhizal truffle lifestyle.</title>
        <authorList>
            <person name="Murat C."/>
            <person name="Payen T."/>
            <person name="Noel B."/>
            <person name="Kuo A."/>
            <person name="Morin E."/>
            <person name="Chen J."/>
            <person name="Kohler A."/>
            <person name="Krizsan K."/>
            <person name="Balestrini R."/>
            <person name="Da Silva C."/>
            <person name="Montanini B."/>
            <person name="Hainaut M."/>
            <person name="Levati E."/>
            <person name="Barry K.W."/>
            <person name="Belfiori B."/>
            <person name="Cichocki N."/>
            <person name="Clum A."/>
            <person name="Dockter R.B."/>
            <person name="Fauchery L."/>
            <person name="Guy J."/>
            <person name="Iotti M."/>
            <person name="Le Tacon F."/>
            <person name="Lindquist E.A."/>
            <person name="Lipzen A."/>
            <person name="Malagnac F."/>
            <person name="Mello A."/>
            <person name="Molinier V."/>
            <person name="Miyauchi S."/>
            <person name="Poulain J."/>
            <person name="Riccioni C."/>
            <person name="Rubini A."/>
            <person name="Sitrit Y."/>
            <person name="Splivallo R."/>
            <person name="Traeger S."/>
            <person name="Wang M."/>
            <person name="Zifcakova L."/>
            <person name="Wipf D."/>
            <person name="Zambonelli A."/>
            <person name="Paolocci F."/>
            <person name="Nowrousian M."/>
            <person name="Ottonello S."/>
            <person name="Baldrian P."/>
            <person name="Spatafora J.W."/>
            <person name="Henrissat B."/>
            <person name="Nagy L.G."/>
            <person name="Aury J.M."/>
            <person name="Wincker P."/>
            <person name="Grigoriev I.V."/>
            <person name="Bonfante P."/>
            <person name="Martin F.M."/>
        </authorList>
    </citation>
    <scope>NUCLEOTIDE SEQUENCE [LARGE SCALE GENOMIC DNA]</scope>
    <source>
        <strain evidence="2 3">ATCC MYA-4762</strain>
    </source>
</reference>
<accession>A0A3N4LB80</accession>
<sequence length="200" mass="23590">MYLTRKYQLRSLVVISCTVNLMQRILQVFAVDITLPEQPHFDQQEEEGEASEAEEEDPEEEGDREESFQPHPDLPQLPPPERPPVREFRSFSPSSQKKQGPNRASGCQPFLKLRRSTPEEDQRTETATLIATFKHELWKVTQRMEKMERRHTDQEKHHPADTHEPKTLTDLPKRYRGRSTYFWLPHHIGPLRCIITMLRP</sequence>
<name>A0A3N4LB80_9PEZI</name>
<feature type="region of interest" description="Disordered" evidence="1">
    <location>
        <begin position="40"/>
        <end position="123"/>
    </location>
</feature>
<gene>
    <name evidence="2" type="ORF">L211DRAFT_852547</name>
</gene>